<evidence type="ECO:0000313" key="2">
    <source>
        <dbReference type="Proteomes" id="UP000012283"/>
    </source>
</evidence>
<protein>
    <submittedName>
        <fullName evidence="1">Dipeptidase</fullName>
    </submittedName>
</protein>
<dbReference type="PROSITE" id="PS51365">
    <property type="entry name" value="RENAL_DIPEPTIDASE_2"/>
    <property type="match status" value="1"/>
</dbReference>
<comment type="caution">
    <text evidence="1">The sequence shown here is derived from an EMBL/GenBank/DDBJ whole genome shotgun (WGS) entry which is preliminary data.</text>
</comment>
<dbReference type="AlphaFoldDB" id="N4WQD7"/>
<gene>
    <name evidence="1" type="ORF">J416_09229</name>
</gene>
<dbReference type="PATRIC" id="fig|1308866.3.peg.1866"/>
<name>N4WQD7_9BACI</name>
<keyword evidence="2" id="KW-1185">Reference proteome</keyword>
<dbReference type="PANTHER" id="PTHR10443:SF12">
    <property type="entry name" value="DIPEPTIDASE"/>
    <property type="match status" value="1"/>
</dbReference>
<dbReference type="GO" id="GO:0006508">
    <property type="term" value="P:proteolysis"/>
    <property type="evidence" value="ECO:0007669"/>
    <property type="project" value="InterPro"/>
</dbReference>
<evidence type="ECO:0000313" key="1">
    <source>
        <dbReference type="EMBL" id="ENH96670.1"/>
    </source>
</evidence>
<reference evidence="1 2" key="1">
    <citation type="submission" date="2013-03" db="EMBL/GenBank/DDBJ databases">
        <title>Draft genome sequence of Gracibacillus halophilus YIM-C55.5, a moderately halophilic and thermophilic organism from the Xiaochaidamu salt lake.</title>
        <authorList>
            <person name="Sugumar T."/>
            <person name="Polireddy D.R."/>
            <person name="Antony A."/>
            <person name="Madhava Y.R."/>
            <person name="Sivakumar N."/>
        </authorList>
    </citation>
    <scope>NUCLEOTIDE SEQUENCE [LARGE SCALE GENOMIC DNA]</scope>
    <source>
        <strain evidence="1 2">YIM-C55.5</strain>
    </source>
</reference>
<dbReference type="Pfam" id="PF01244">
    <property type="entry name" value="Peptidase_M19"/>
    <property type="match status" value="1"/>
</dbReference>
<sequence>MIIDCHCDALWKMWSQNMTFHNDPRLNVNYQKWKKSPVKVQCFAVFVPDYLPQEVKFAACLQMIDLFYEQVIKPYEDVVLITNQHDLPLLRENQRGAILTLEGVDALGGDLFKLRLFIRLGVRMIGLTWNEANLAADGILEERGAGLTNFGKQVIQLANEQHVWIDVSHLSYQGFFEALKLSHYPMASHSNARTIRDHPRNLDDQQIRRLVEKDGLMGITFVSDFVTSSNTFFYEDLILHIKHFIQLGAEDCISFGSDFDGSDDMLSSLRSIDDYTVLLERLQEHFPTFVIEKLSHRNFIHTFPFNLAR</sequence>
<dbReference type="GO" id="GO:0070573">
    <property type="term" value="F:metallodipeptidase activity"/>
    <property type="evidence" value="ECO:0007669"/>
    <property type="project" value="InterPro"/>
</dbReference>
<dbReference type="EMBL" id="APML01000033">
    <property type="protein sequence ID" value="ENH96670.1"/>
    <property type="molecule type" value="Genomic_DNA"/>
</dbReference>
<dbReference type="Gene3D" id="3.20.20.140">
    <property type="entry name" value="Metal-dependent hydrolases"/>
    <property type="match status" value="1"/>
</dbReference>
<dbReference type="PANTHER" id="PTHR10443">
    <property type="entry name" value="MICROSOMAL DIPEPTIDASE"/>
    <property type="match status" value="1"/>
</dbReference>
<dbReference type="InterPro" id="IPR032466">
    <property type="entry name" value="Metal_Hydrolase"/>
</dbReference>
<accession>N4WQD7</accession>
<dbReference type="eggNOG" id="COG2355">
    <property type="taxonomic scope" value="Bacteria"/>
</dbReference>
<dbReference type="InterPro" id="IPR008257">
    <property type="entry name" value="Pept_M19"/>
</dbReference>
<dbReference type="STRING" id="1308866.J416_09229"/>
<dbReference type="Proteomes" id="UP000012283">
    <property type="component" value="Unassembled WGS sequence"/>
</dbReference>
<organism evidence="1 2">
    <name type="scientific">Gracilibacillus halophilus YIM-C55.5</name>
    <dbReference type="NCBI Taxonomy" id="1308866"/>
    <lineage>
        <taxon>Bacteria</taxon>
        <taxon>Bacillati</taxon>
        <taxon>Bacillota</taxon>
        <taxon>Bacilli</taxon>
        <taxon>Bacillales</taxon>
        <taxon>Bacillaceae</taxon>
        <taxon>Gracilibacillus</taxon>
    </lineage>
</organism>
<proteinExistence type="predicted"/>
<dbReference type="SUPFAM" id="SSF51556">
    <property type="entry name" value="Metallo-dependent hydrolases"/>
    <property type="match status" value="1"/>
</dbReference>
<dbReference type="CDD" id="cd01301">
    <property type="entry name" value="rDP_like"/>
    <property type="match status" value="1"/>
</dbReference>